<organism evidence="1">
    <name type="scientific">viral metagenome</name>
    <dbReference type="NCBI Taxonomy" id="1070528"/>
    <lineage>
        <taxon>unclassified sequences</taxon>
        <taxon>metagenomes</taxon>
        <taxon>organismal metagenomes</taxon>
    </lineage>
</organism>
<reference evidence="1" key="1">
    <citation type="submission" date="2020-03" db="EMBL/GenBank/DDBJ databases">
        <title>The deep terrestrial virosphere.</title>
        <authorList>
            <person name="Holmfeldt K."/>
            <person name="Nilsson E."/>
            <person name="Simone D."/>
            <person name="Lopez-Fernandez M."/>
            <person name="Wu X."/>
            <person name="de Brujin I."/>
            <person name="Lundin D."/>
            <person name="Andersson A."/>
            <person name="Bertilsson S."/>
            <person name="Dopson M."/>
        </authorList>
    </citation>
    <scope>NUCLEOTIDE SEQUENCE</scope>
    <source>
        <strain evidence="1">MM415B01472</strain>
    </source>
</reference>
<evidence type="ECO:0000313" key="1">
    <source>
        <dbReference type="EMBL" id="QJA58307.1"/>
    </source>
</evidence>
<dbReference type="EMBL" id="MT141317">
    <property type="protein sequence ID" value="QJA58307.1"/>
    <property type="molecule type" value="Genomic_DNA"/>
</dbReference>
<accession>A0A6M3IMH3</accession>
<gene>
    <name evidence="1" type="ORF">MM415B01472_0015</name>
</gene>
<sequence>MSDILKRFRKCCFCRERDDILKYIPRHGIYGFGGNVGANIAYHEKCLYLVCDEPRQYSNIMVDKAVEIVDLIKYRKKEHQNMIERLNYNCKYLKENCIGKQNE</sequence>
<dbReference type="AlphaFoldDB" id="A0A6M3IMH3"/>
<protein>
    <submittedName>
        <fullName evidence="1">Uncharacterized protein</fullName>
    </submittedName>
</protein>
<proteinExistence type="predicted"/>
<name>A0A6M3IMH3_9ZZZZ</name>